<dbReference type="OrthoDB" id="2971563at2"/>
<dbReference type="SUPFAM" id="SSF56281">
    <property type="entry name" value="Metallo-hydrolase/oxidoreductase"/>
    <property type="match status" value="1"/>
</dbReference>
<dbReference type="AlphaFoldDB" id="A0A3E0VDJ7"/>
<evidence type="ECO:0000256" key="3">
    <source>
        <dbReference type="ARBA" id="ARBA00022801"/>
    </source>
</evidence>
<comment type="caution">
    <text evidence="6">The sequence shown here is derived from an EMBL/GenBank/DDBJ whole genome shotgun (WGS) entry which is preliminary data.</text>
</comment>
<dbReference type="Gene3D" id="3.60.15.10">
    <property type="entry name" value="Ribonuclease Z/Hydroxyacylglutathione hydrolase-like"/>
    <property type="match status" value="1"/>
</dbReference>
<dbReference type="SMART" id="SM00849">
    <property type="entry name" value="Lactamase_B"/>
    <property type="match status" value="1"/>
</dbReference>
<keyword evidence="3" id="KW-0378">Hydrolase</keyword>
<reference evidence="6 7" key="1">
    <citation type="submission" date="2017-04" db="EMBL/GenBank/DDBJ databases">
        <title>Comparative genome analysis of Subtercola boreus.</title>
        <authorList>
            <person name="Cho Y.-J."/>
            <person name="Cho A."/>
            <person name="Kim O.-S."/>
            <person name="Lee J.-I."/>
        </authorList>
    </citation>
    <scope>NUCLEOTIDE SEQUENCE [LARGE SCALE GENOMIC DNA]</scope>
    <source>
        <strain evidence="6 7">P27444</strain>
    </source>
</reference>
<dbReference type="GO" id="GO:0046872">
    <property type="term" value="F:metal ion binding"/>
    <property type="evidence" value="ECO:0007669"/>
    <property type="project" value="UniProtKB-KW"/>
</dbReference>
<keyword evidence="2" id="KW-0479">Metal-binding</keyword>
<accession>A0A3E0VDJ7</accession>
<sequence length="368" mass="40274">MRRAQNPGRVFVGFATERMKPRGRRGAARASVKGMQPTSPIQYAASESGTVPPLEQVREGIWALPQAMPNPQLPYTLSYLIVDADNRVHIIDPAWDSDDNFAVLEHGLAEIGSSVGRIASATMTHMHIDHIGLAGRLQTAFGARIGLSRIDQEAIADQSLVPATTYGDDDFDRWGAPDDERARLRETFLSDAAVVDIRADLLLEPSDTLDIPGRTIRVLATPGHTAGSVCFVDEDARLVFTGDHVLPMIFPGIGLGGRMPGNPVSTYLDSLGSLAPFDDWEVLPGHGYRFTGLGERRRESAEHHDRRTRETAAVLAGHPEASVWQVAEQLHWTAGWDGLKGAYRRSALAQTEMHSDRVRNGDWASYIG</sequence>
<dbReference type="InterPro" id="IPR001279">
    <property type="entry name" value="Metallo-B-lactamas"/>
</dbReference>
<organism evidence="6 7">
    <name type="scientific">Subtercola boreus</name>
    <dbReference type="NCBI Taxonomy" id="120213"/>
    <lineage>
        <taxon>Bacteria</taxon>
        <taxon>Bacillati</taxon>
        <taxon>Actinomycetota</taxon>
        <taxon>Actinomycetes</taxon>
        <taxon>Micrococcales</taxon>
        <taxon>Microbacteriaceae</taxon>
        <taxon>Subtercola</taxon>
    </lineage>
</organism>
<protein>
    <recommendedName>
        <fullName evidence="5">Metallo-beta-lactamase domain-containing protein</fullName>
    </recommendedName>
</protein>
<evidence type="ECO:0000256" key="1">
    <source>
        <dbReference type="ARBA" id="ARBA00001947"/>
    </source>
</evidence>
<evidence type="ECO:0000259" key="5">
    <source>
        <dbReference type="SMART" id="SM00849"/>
    </source>
</evidence>
<evidence type="ECO:0000313" key="7">
    <source>
        <dbReference type="Proteomes" id="UP000256709"/>
    </source>
</evidence>
<dbReference type="PANTHER" id="PTHR46233">
    <property type="entry name" value="HYDROXYACYLGLUTATHIONE HYDROLASE GLOC"/>
    <property type="match status" value="1"/>
</dbReference>
<dbReference type="InterPro" id="IPR051453">
    <property type="entry name" value="MBL_Glyoxalase_II"/>
</dbReference>
<dbReference type="PANTHER" id="PTHR46233:SF3">
    <property type="entry name" value="HYDROXYACYLGLUTATHIONE HYDROLASE GLOC"/>
    <property type="match status" value="1"/>
</dbReference>
<evidence type="ECO:0000256" key="2">
    <source>
        <dbReference type="ARBA" id="ARBA00022723"/>
    </source>
</evidence>
<dbReference type="EMBL" id="NBXA01000026">
    <property type="protein sequence ID" value="RFA07450.1"/>
    <property type="molecule type" value="Genomic_DNA"/>
</dbReference>
<evidence type="ECO:0000256" key="4">
    <source>
        <dbReference type="ARBA" id="ARBA00022833"/>
    </source>
</evidence>
<proteinExistence type="predicted"/>
<dbReference type="GO" id="GO:0016787">
    <property type="term" value="F:hydrolase activity"/>
    <property type="evidence" value="ECO:0007669"/>
    <property type="project" value="UniProtKB-KW"/>
</dbReference>
<evidence type="ECO:0000313" key="6">
    <source>
        <dbReference type="EMBL" id="RFA07450.1"/>
    </source>
</evidence>
<feature type="domain" description="Metallo-beta-lactamase" evidence="5">
    <location>
        <begin position="75"/>
        <end position="286"/>
    </location>
</feature>
<dbReference type="InterPro" id="IPR036866">
    <property type="entry name" value="RibonucZ/Hydroxyglut_hydro"/>
</dbReference>
<keyword evidence="4" id="KW-0862">Zinc</keyword>
<dbReference type="Pfam" id="PF00753">
    <property type="entry name" value="Lactamase_B"/>
    <property type="match status" value="1"/>
</dbReference>
<gene>
    <name evidence="6" type="ORF">B7R21_14740</name>
</gene>
<dbReference type="Proteomes" id="UP000256709">
    <property type="component" value="Unassembled WGS sequence"/>
</dbReference>
<name>A0A3E0VDJ7_9MICO</name>
<comment type="cofactor">
    <cofactor evidence="1">
        <name>Zn(2+)</name>
        <dbReference type="ChEBI" id="CHEBI:29105"/>
    </cofactor>
</comment>